<keyword evidence="9" id="KW-1185">Reference proteome</keyword>
<dbReference type="PANTHER" id="PTHR30250:SF11">
    <property type="entry name" value="O-ANTIGEN TRANSPORTER-RELATED"/>
    <property type="match status" value="1"/>
</dbReference>
<feature type="transmembrane region" description="Helical" evidence="7">
    <location>
        <begin position="43"/>
        <end position="62"/>
    </location>
</feature>
<dbReference type="Pfam" id="PF01943">
    <property type="entry name" value="Polysacc_synt"/>
    <property type="match status" value="1"/>
</dbReference>
<protein>
    <submittedName>
        <fullName evidence="8">Polysaccharide biosynthesis C-terminal domain-containing protein</fullName>
    </submittedName>
</protein>
<feature type="transmembrane region" description="Helical" evidence="7">
    <location>
        <begin position="148"/>
        <end position="165"/>
    </location>
</feature>
<evidence type="ECO:0000256" key="4">
    <source>
        <dbReference type="ARBA" id="ARBA00022989"/>
    </source>
</evidence>
<name>A0A7Y6IDW4_9ACTN</name>
<feature type="transmembrane region" description="Helical" evidence="7">
    <location>
        <begin position="171"/>
        <end position="194"/>
    </location>
</feature>
<reference evidence="8 9" key="1">
    <citation type="submission" date="2020-06" db="EMBL/GenBank/DDBJ databases">
        <title>Nonomuraea sp. SMC257, a novel actinomycete isolated from soil.</title>
        <authorList>
            <person name="Chanama M."/>
        </authorList>
    </citation>
    <scope>NUCLEOTIDE SEQUENCE [LARGE SCALE GENOMIC DNA]</scope>
    <source>
        <strain evidence="8 9">SMC257</strain>
    </source>
</reference>
<dbReference type="EMBL" id="JABWGN010000015">
    <property type="protein sequence ID" value="NUW36464.1"/>
    <property type="molecule type" value="Genomic_DNA"/>
</dbReference>
<proteinExistence type="predicted"/>
<evidence type="ECO:0000256" key="5">
    <source>
        <dbReference type="ARBA" id="ARBA00023136"/>
    </source>
</evidence>
<dbReference type="Proteomes" id="UP000586042">
    <property type="component" value="Unassembled WGS sequence"/>
</dbReference>
<feature type="transmembrane region" description="Helical" evidence="7">
    <location>
        <begin position="83"/>
        <end position="105"/>
    </location>
</feature>
<evidence type="ECO:0000313" key="9">
    <source>
        <dbReference type="Proteomes" id="UP000586042"/>
    </source>
</evidence>
<feature type="transmembrane region" description="Helical" evidence="7">
    <location>
        <begin position="111"/>
        <end position="136"/>
    </location>
</feature>
<feature type="transmembrane region" description="Helical" evidence="7">
    <location>
        <begin position="374"/>
        <end position="391"/>
    </location>
</feature>
<feature type="transmembrane region" description="Helical" evidence="7">
    <location>
        <begin position="318"/>
        <end position="337"/>
    </location>
</feature>
<dbReference type="InterPro" id="IPR050833">
    <property type="entry name" value="Poly_Biosynth_Transport"/>
</dbReference>
<feature type="transmembrane region" description="Helical" evidence="7">
    <location>
        <begin position="286"/>
        <end position="306"/>
    </location>
</feature>
<organism evidence="8 9">
    <name type="scientific">Nonomuraea montanisoli</name>
    <dbReference type="NCBI Taxonomy" id="2741721"/>
    <lineage>
        <taxon>Bacteria</taxon>
        <taxon>Bacillati</taxon>
        <taxon>Actinomycetota</taxon>
        <taxon>Actinomycetes</taxon>
        <taxon>Streptosporangiales</taxon>
        <taxon>Streptosporangiaceae</taxon>
        <taxon>Nonomuraea</taxon>
    </lineage>
</organism>
<keyword evidence="2" id="KW-1003">Cell membrane</keyword>
<evidence type="ECO:0000256" key="7">
    <source>
        <dbReference type="SAM" id="Phobius"/>
    </source>
</evidence>
<dbReference type="PANTHER" id="PTHR30250">
    <property type="entry name" value="PST FAMILY PREDICTED COLANIC ACID TRANSPORTER"/>
    <property type="match status" value="1"/>
</dbReference>
<evidence type="ECO:0000313" key="8">
    <source>
        <dbReference type="EMBL" id="NUW36464.1"/>
    </source>
</evidence>
<dbReference type="GO" id="GO:0005886">
    <property type="term" value="C:plasma membrane"/>
    <property type="evidence" value="ECO:0007669"/>
    <property type="project" value="UniProtKB-SubCell"/>
</dbReference>
<dbReference type="AlphaFoldDB" id="A0A7Y6IDW4"/>
<sequence length="446" mass="46628">MKVMTSSAALALRTLATRGVRLGLETVTGVIIARTLQPEGRGVYAVISTAAFAAVVVGHLSLEKSQIALWEDRSRHPALATNGLVLGLILGSLSALGALGIVALLGAQGGLALWALALAAVPLGAASVNLNGIMTLQSRMDVVNRKSLLAALARCLPILALAALGHLTLTGVVACWALSIALPFVLVVGGMRPIRLRMDRALVRRQLSLSGRYHVGWVALYLIVTIDVPLLSALDSPSAVGIYTVAVTIMTLTRIPCETITQIVLPKQASCDVEEAKHVTVRALRLMLLVSSGFVVVLVAASPWMIPLVYGDSFAGSVAPLLALAPGTVALMLVRAVEQHLVRLERPSTMTAVSVGVLCANVLLNLVMIPRWGAVGAAVASTVTYAALAAVEITRFARLTGLPARALVPGRAEVHSVVKPLMAAASGNSRHAPRHPASHRPDSYSE</sequence>
<keyword evidence="3 7" id="KW-0812">Transmembrane</keyword>
<evidence type="ECO:0000256" key="3">
    <source>
        <dbReference type="ARBA" id="ARBA00022692"/>
    </source>
</evidence>
<keyword evidence="4 7" id="KW-1133">Transmembrane helix</keyword>
<feature type="transmembrane region" description="Helical" evidence="7">
    <location>
        <begin position="240"/>
        <end position="257"/>
    </location>
</feature>
<evidence type="ECO:0000256" key="2">
    <source>
        <dbReference type="ARBA" id="ARBA00022475"/>
    </source>
</evidence>
<feature type="transmembrane region" description="Helical" evidence="7">
    <location>
        <begin position="349"/>
        <end position="368"/>
    </location>
</feature>
<evidence type="ECO:0000256" key="6">
    <source>
        <dbReference type="SAM" id="MobiDB-lite"/>
    </source>
</evidence>
<comment type="caution">
    <text evidence="8">The sequence shown here is derived from an EMBL/GenBank/DDBJ whole genome shotgun (WGS) entry which is preliminary data.</text>
</comment>
<dbReference type="InterPro" id="IPR002797">
    <property type="entry name" value="Polysacc_synth"/>
</dbReference>
<keyword evidence="5 7" id="KW-0472">Membrane</keyword>
<comment type="subcellular location">
    <subcellularLocation>
        <location evidence="1">Cell membrane</location>
        <topology evidence="1">Multi-pass membrane protein</topology>
    </subcellularLocation>
</comment>
<evidence type="ECO:0000256" key="1">
    <source>
        <dbReference type="ARBA" id="ARBA00004651"/>
    </source>
</evidence>
<feature type="region of interest" description="Disordered" evidence="6">
    <location>
        <begin position="425"/>
        <end position="446"/>
    </location>
</feature>
<gene>
    <name evidence="8" type="ORF">HTZ77_34395</name>
</gene>
<feature type="transmembrane region" description="Helical" evidence="7">
    <location>
        <begin position="215"/>
        <end position="234"/>
    </location>
</feature>
<accession>A0A7Y6IDW4</accession>